<keyword evidence="2" id="KW-0540">Nuclease</keyword>
<keyword evidence="9" id="KW-1185">Reference proteome</keyword>
<evidence type="ECO:0000256" key="5">
    <source>
        <dbReference type="ARBA" id="ARBA00035648"/>
    </source>
</evidence>
<protein>
    <submittedName>
        <fullName evidence="8">Protein yicc</fullName>
    </submittedName>
</protein>
<dbReference type="AlphaFoldDB" id="Q8YFQ0"/>
<sequence length="314" mass="34271">MNRLDPVPATVERKAHGAPEHDRFCAPCSTACMADGEARIVWEVRSVNGKGLDLRLRLPQGLESVEHPVRSLLARHFSRGNFQASLTVERSETQAGFAINQPMLAEVLKLGAELQEKYGLAPASVDGILALRGIIDQSQRAEDEEERAALEATIVAAFEGALKAIAEARRQEGKALFTILSTHLDTIERLTADARNDPSRATEAIKARLAGQVALLLDATRELDETRLYQEAAFLATKADIQEELDRLETHVASARKLLGEGGPVGRKLDFLSQEFNREANTLCSKSNAASITAIGLGLKAVVDQFREQVQNLE</sequence>
<dbReference type="InterPro" id="IPR013551">
    <property type="entry name" value="YicC-like_C"/>
</dbReference>
<comment type="similarity">
    <text evidence="5">Belongs to the YicC/YloC family.</text>
</comment>
<gene>
    <name evidence="8" type="ordered locus">BMEI1470</name>
</gene>
<feature type="domain" description="Endoribonuclease YicC-like C-terminal" evidence="7">
    <location>
        <begin position="199"/>
        <end position="314"/>
    </location>
</feature>
<dbReference type="GO" id="GO:0016787">
    <property type="term" value="F:hydrolase activity"/>
    <property type="evidence" value="ECO:0007669"/>
    <property type="project" value="UniProtKB-KW"/>
</dbReference>
<dbReference type="Proteomes" id="UP000000419">
    <property type="component" value="Chromosome I"/>
</dbReference>
<keyword evidence="4" id="KW-0378">Hydrolase</keyword>
<evidence type="ECO:0000256" key="4">
    <source>
        <dbReference type="ARBA" id="ARBA00022801"/>
    </source>
</evidence>
<dbReference type="GO" id="GO:0004521">
    <property type="term" value="F:RNA endonuclease activity"/>
    <property type="evidence" value="ECO:0007669"/>
    <property type="project" value="InterPro"/>
</dbReference>
<dbReference type="PATRIC" id="fig|224914.52.peg.2118"/>
<keyword evidence="3" id="KW-0255">Endonuclease</keyword>
<dbReference type="Pfam" id="PF03755">
    <property type="entry name" value="YicC-like_N"/>
    <property type="match status" value="1"/>
</dbReference>
<feature type="domain" description="Endoribonuclease YicC-like N-terminal" evidence="6">
    <location>
        <begin position="36"/>
        <end position="176"/>
    </location>
</feature>
<accession>Q8YFQ0</accession>
<dbReference type="InterPro" id="IPR013527">
    <property type="entry name" value="YicC-like_N"/>
</dbReference>
<proteinExistence type="inferred from homology"/>
<dbReference type="KEGG" id="bme:BMEI1470"/>
<organism evidence="8 9">
    <name type="scientific">Brucella melitensis biotype 1 (strain ATCC 23456 / CCUG 17765 / NCTC 10094 / 16M)</name>
    <dbReference type="NCBI Taxonomy" id="224914"/>
    <lineage>
        <taxon>Bacteria</taxon>
        <taxon>Pseudomonadati</taxon>
        <taxon>Pseudomonadota</taxon>
        <taxon>Alphaproteobacteria</taxon>
        <taxon>Hyphomicrobiales</taxon>
        <taxon>Brucellaceae</taxon>
        <taxon>Brucella/Ochrobactrum group</taxon>
        <taxon>Brucella</taxon>
    </lineage>
</organism>
<evidence type="ECO:0000259" key="7">
    <source>
        <dbReference type="Pfam" id="PF08340"/>
    </source>
</evidence>
<reference evidence="8 9" key="1">
    <citation type="journal article" date="2002" name="Proc. Natl. Acad. Sci. U.S.A.">
        <title>The genome sequence of the facultative intracellular pathogen Brucella melitensis.</title>
        <authorList>
            <person name="DelVecchio V.G."/>
            <person name="Kapatral V."/>
            <person name="Redkar R.J."/>
            <person name="Patra G."/>
            <person name="Mujer C."/>
            <person name="Los T."/>
            <person name="Ivanova N."/>
            <person name="Anderson I."/>
            <person name="Bhattacharyya A."/>
            <person name="Lykidis A."/>
            <person name="Reznik G."/>
            <person name="Jablonski L."/>
            <person name="Larsen N."/>
            <person name="D'Souza M."/>
            <person name="Bernal A."/>
            <person name="Mazur M."/>
            <person name="Goltsman E."/>
            <person name="Selkov E."/>
            <person name="Elzer P.H."/>
            <person name="Hagius S."/>
            <person name="O'Callaghan D."/>
            <person name="Letesson J.J."/>
            <person name="Haselkorn R."/>
            <person name="Kyrpides N."/>
            <person name="Overbeek R."/>
        </authorList>
    </citation>
    <scope>NUCLEOTIDE SEQUENCE [LARGE SCALE GENOMIC DNA]</scope>
    <source>
        <strain evidence="9">ATCC 23456 / CCUG 17765 / NCTC 10094 / 16M</strain>
    </source>
</reference>
<evidence type="ECO:0000256" key="3">
    <source>
        <dbReference type="ARBA" id="ARBA00022759"/>
    </source>
</evidence>
<dbReference type="PANTHER" id="PTHR30636:SF3">
    <property type="entry name" value="UPF0701 PROTEIN YICC"/>
    <property type="match status" value="1"/>
</dbReference>
<evidence type="ECO:0000259" key="6">
    <source>
        <dbReference type="Pfam" id="PF03755"/>
    </source>
</evidence>
<evidence type="ECO:0000313" key="9">
    <source>
        <dbReference type="Proteomes" id="UP000000419"/>
    </source>
</evidence>
<evidence type="ECO:0000313" key="8">
    <source>
        <dbReference type="EMBL" id="AAL52651.1"/>
    </source>
</evidence>
<dbReference type="eggNOG" id="COG1561">
    <property type="taxonomic scope" value="Bacteria"/>
</dbReference>
<evidence type="ECO:0000256" key="2">
    <source>
        <dbReference type="ARBA" id="ARBA00022722"/>
    </source>
</evidence>
<dbReference type="NCBIfam" id="TIGR00255">
    <property type="entry name" value="YicC/YloC family endoribonuclease"/>
    <property type="match status" value="1"/>
</dbReference>
<dbReference type="PIR" id="AH3435">
    <property type="entry name" value="AH3435"/>
</dbReference>
<dbReference type="KEGG" id="bmel:DK63_2016"/>
<dbReference type="PANTHER" id="PTHR30636">
    <property type="entry name" value="UPF0701 PROTEIN YICC"/>
    <property type="match status" value="1"/>
</dbReference>
<dbReference type="Pfam" id="PF08340">
    <property type="entry name" value="YicC-like_C"/>
    <property type="match status" value="1"/>
</dbReference>
<dbReference type="EMBL" id="AE008917">
    <property type="protein sequence ID" value="AAL52651.1"/>
    <property type="molecule type" value="Genomic_DNA"/>
</dbReference>
<name>Q8YFQ0_BRUME</name>
<dbReference type="InterPro" id="IPR005229">
    <property type="entry name" value="YicC/YloC-like"/>
</dbReference>
<comment type="cofactor">
    <cofactor evidence="1">
        <name>a divalent metal cation</name>
        <dbReference type="ChEBI" id="CHEBI:60240"/>
    </cofactor>
</comment>
<evidence type="ECO:0000256" key="1">
    <source>
        <dbReference type="ARBA" id="ARBA00001968"/>
    </source>
</evidence>